<dbReference type="InterPro" id="IPR057326">
    <property type="entry name" value="KR_dom"/>
</dbReference>
<proteinExistence type="inferred from homology"/>
<dbReference type="GO" id="GO:0016491">
    <property type="term" value="F:oxidoreductase activity"/>
    <property type="evidence" value="ECO:0007669"/>
    <property type="project" value="UniProtKB-KW"/>
</dbReference>
<name>A0A0H2MFQ8_9PROT</name>
<evidence type="ECO:0000313" key="5">
    <source>
        <dbReference type="EMBL" id="KLN61193.1"/>
    </source>
</evidence>
<evidence type="ECO:0000256" key="1">
    <source>
        <dbReference type="ARBA" id="ARBA00006484"/>
    </source>
</evidence>
<dbReference type="Pfam" id="PF00106">
    <property type="entry name" value="adh_short"/>
    <property type="match status" value="1"/>
</dbReference>
<organism evidence="5 6">
    <name type="scientific">Kiloniella spongiae</name>
    <dbReference type="NCBI Taxonomy" id="1489064"/>
    <lineage>
        <taxon>Bacteria</taxon>
        <taxon>Pseudomonadati</taxon>
        <taxon>Pseudomonadota</taxon>
        <taxon>Alphaproteobacteria</taxon>
        <taxon>Rhodospirillales</taxon>
        <taxon>Kiloniellaceae</taxon>
        <taxon>Kiloniella</taxon>
    </lineage>
</organism>
<evidence type="ECO:0000256" key="2">
    <source>
        <dbReference type="ARBA" id="ARBA00023002"/>
    </source>
</evidence>
<dbReference type="SMART" id="SM00822">
    <property type="entry name" value="PKS_KR"/>
    <property type="match status" value="1"/>
</dbReference>
<dbReference type="InterPro" id="IPR036291">
    <property type="entry name" value="NAD(P)-bd_dom_sf"/>
</dbReference>
<dbReference type="PANTHER" id="PTHR43658">
    <property type="entry name" value="SHORT-CHAIN DEHYDROGENASE/REDUCTASE"/>
    <property type="match status" value="1"/>
</dbReference>
<reference evidence="5 6" key="1">
    <citation type="submission" date="2015-03" db="EMBL/GenBank/DDBJ databases">
        <title>Genome Sequence of Kiloniella spongiae MEBiC09566, isolated from a marine sponge.</title>
        <authorList>
            <person name="Shao Z."/>
            <person name="Wang L."/>
            <person name="Li X."/>
        </authorList>
    </citation>
    <scope>NUCLEOTIDE SEQUENCE [LARGE SCALE GENOMIC DNA]</scope>
    <source>
        <strain evidence="5 6">MEBiC09566</strain>
    </source>
</reference>
<dbReference type="PRINTS" id="PR00081">
    <property type="entry name" value="GDHRDH"/>
</dbReference>
<dbReference type="STRING" id="1489064.WH96_08535"/>
<comment type="caution">
    <text evidence="5">The sequence shown here is derived from an EMBL/GenBank/DDBJ whole genome shotgun (WGS) entry which is preliminary data.</text>
</comment>
<dbReference type="EMBL" id="LAQL01000005">
    <property type="protein sequence ID" value="KLN61193.1"/>
    <property type="molecule type" value="Genomic_DNA"/>
</dbReference>
<dbReference type="PRINTS" id="PR00080">
    <property type="entry name" value="SDRFAMILY"/>
</dbReference>
<protein>
    <submittedName>
        <fullName evidence="5">3-hydroxy-2-methylbutyryl-CoA dehydrogenase</fullName>
    </submittedName>
</protein>
<dbReference type="SUPFAM" id="SSF51735">
    <property type="entry name" value="NAD(P)-binding Rossmann-fold domains"/>
    <property type="match status" value="1"/>
</dbReference>
<dbReference type="PROSITE" id="PS00061">
    <property type="entry name" value="ADH_SHORT"/>
    <property type="match status" value="1"/>
</dbReference>
<evidence type="ECO:0000313" key="6">
    <source>
        <dbReference type="Proteomes" id="UP000035444"/>
    </source>
</evidence>
<dbReference type="PATRIC" id="fig|1489064.4.peg.2974"/>
<dbReference type="PANTHER" id="PTHR43658:SF8">
    <property type="entry name" value="17-BETA-HYDROXYSTEROID DEHYDROGENASE 14-RELATED"/>
    <property type="match status" value="1"/>
</dbReference>
<dbReference type="RefSeq" id="WP_047763742.1">
    <property type="nucleotide sequence ID" value="NZ_LAQL01000005.1"/>
</dbReference>
<dbReference type="Gene3D" id="3.40.50.720">
    <property type="entry name" value="NAD(P)-binding Rossmann-like Domain"/>
    <property type="match status" value="1"/>
</dbReference>
<feature type="domain" description="Ketoreductase" evidence="4">
    <location>
        <begin position="6"/>
        <end position="198"/>
    </location>
</feature>
<accession>A0A0H2MFQ8</accession>
<keyword evidence="2" id="KW-0560">Oxidoreductase</keyword>
<evidence type="ECO:0000259" key="4">
    <source>
        <dbReference type="SMART" id="SM00822"/>
    </source>
</evidence>
<keyword evidence="6" id="KW-1185">Reference proteome</keyword>
<dbReference type="FunFam" id="3.40.50.720:FF:000173">
    <property type="entry name" value="3-oxoacyl-[acyl-carrier protein] reductase"/>
    <property type="match status" value="1"/>
</dbReference>
<dbReference type="Proteomes" id="UP000035444">
    <property type="component" value="Unassembled WGS sequence"/>
</dbReference>
<comment type="similarity">
    <text evidence="1 3">Belongs to the short-chain dehydrogenases/reductases (SDR) family.</text>
</comment>
<sequence length="255" mass="26543">MKLSGLTALITGAGSGLGEAVARHLASQGVRCGLVDLNDEGVNRVAADIDAQDIDTAAVTADVTDHDAVKSAVKVIEDTLGPIRIVVNCAGIAPGAKLVGRDGAHDLDLFRKTIDINLVGAFNVMRLAAERMVQYDEIDGERGVIINTASIAAWEGQIGQAAYAASKGGVASLTLPLSRELAKSAIRVMAIAPGIMETPMIAGMSDKVKDALVEKSLHPKRLGQPEEFAGLVAHICENAFLNGSTIRLDGAVRLS</sequence>
<dbReference type="InterPro" id="IPR020904">
    <property type="entry name" value="Sc_DH/Rdtase_CS"/>
</dbReference>
<evidence type="ECO:0000256" key="3">
    <source>
        <dbReference type="RuleBase" id="RU000363"/>
    </source>
</evidence>
<gene>
    <name evidence="5" type="ORF">WH96_08535</name>
</gene>
<dbReference type="InterPro" id="IPR002347">
    <property type="entry name" value="SDR_fam"/>
</dbReference>
<dbReference type="AlphaFoldDB" id="A0A0H2MFQ8"/>
<dbReference type="OrthoDB" id="9795647at2"/>